<organism evidence="1 2">
    <name type="scientific">Boothiomyces macroporosus</name>
    <dbReference type="NCBI Taxonomy" id="261099"/>
    <lineage>
        <taxon>Eukaryota</taxon>
        <taxon>Fungi</taxon>
        <taxon>Fungi incertae sedis</taxon>
        <taxon>Chytridiomycota</taxon>
        <taxon>Chytridiomycota incertae sedis</taxon>
        <taxon>Chytridiomycetes</taxon>
        <taxon>Rhizophydiales</taxon>
        <taxon>Terramycetaceae</taxon>
        <taxon>Boothiomyces</taxon>
    </lineage>
</organism>
<gene>
    <name evidence="1" type="ORF">HK103_004360</name>
</gene>
<evidence type="ECO:0000313" key="1">
    <source>
        <dbReference type="EMBL" id="KAJ3257733.1"/>
    </source>
</evidence>
<dbReference type="EMBL" id="JADGKB010000035">
    <property type="protein sequence ID" value="KAJ3257733.1"/>
    <property type="molecule type" value="Genomic_DNA"/>
</dbReference>
<dbReference type="Proteomes" id="UP001210925">
    <property type="component" value="Unassembled WGS sequence"/>
</dbReference>
<dbReference type="AlphaFoldDB" id="A0AAD5UGQ9"/>
<protein>
    <submittedName>
        <fullName evidence="1">Uncharacterized protein</fullName>
    </submittedName>
</protein>
<keyword evidence="2" id="KW-1185">Reference proteome</keyword>
<name>A0AAD5UGQ9_9FUNG</name>
<accession>A0AAD5UGQ9</accession>
<proteinExistence type="predicted"/>
<reference evidence="1" key="1">
    <citation type="submission" date="2020-05" db="EMBL/GenBank/DDBJ databases">
        <title>Phylogenomic resolution of chytrid fungi.</title>
        <authorList>
            <person name="Stajich J.E."/>
            <person name="Amses K."/>
            <person name="Simmons R."/>
            <person name="Seto K."/>
            <person name="Myers J."/>
            <person name="Bonds A."/>
            <person name="Quandt C.A."/>
            <person name="Barry K."/>
            <person name="Liu P."/>
            <person name="Grigoriev I."/>
            <person name="Longcore J.E."/>
            <person name="James T.Y."/>
        </authorList>
    </citation>
    <scope>NUCLEOTIDE SEQUENCE</scope>
    <source>
        <strain evidence="1">PLAUS21</strain>
    </source>
</reference>
<evidence type="ECO:0000313" key="2">
    <source>
        <dbReference type="Proteomes" id="UP001210925"/>
    </source>
</evidence>
<sequence length="66" mass="7649">MINPGLTIVTVPHAPVYKKVKESPFPTRKLSLNTHMETPVRRTMNLLDQLLEEMNEDLKDLDIDFN</sequence>
<comment type="caution">
    <text evidence="1">The sequence shown here is derived from an EMBL/GenBank/DDBJ whole genome shotgun (WGS) entry which is preliminary data.</text>
</comment>